<reference evidence="3" key="1">
    <citation type="journal article" date="2015" name="Genome Announc.">
        <title>Draft Genome Sequence of Anaerolineae Strain TC1, a Novel Isolate from a Methanogenic Wastewater Treatment System.</title>
        <authorList>
            <person name="Matsuura N."/>
            <person name="Tourlousse D.M."/>
            <person name="Sun L."/>
            <person name="Toyonaga M."/>
            <person name="Kuroda K."/>
            <person name="Ohashi A."/>
            <person name="Cruz R."/>
            <person name="Yamaguchi T."/>
            <person name="Sekiguchi Y."/>
        </authorList>
    </citation>
    <scope>NUCLEOTIDE SEQUENCE [LARGE SCALE GENOMIC DNA]</scope>
    <source>
        <strain evidence="3">TC1</strain>
    </source>
</reference>
<evidence type="ECO:0000256" key="1">
    <source>
        <dbReference type="SAM" id="Coils"/>
    </source>
</evidence>
<dbReference type="STRING" id="1678840.ATC1_1386"/>
<dbReference type="RefSeq" id="WP_062279148.1">
    <property type="nucleotide sequence ID" value="NZ_DF968181.1"/>
</dbReference>
<organism evidence="3">
    <name type="scientific">Flexilinea flocculi</name>
    <dbReference type="NCBI Taxonomy" id="1678840"/>
    <lineage>
        <taxon>Bacteria</taxon>
        <taxon>Bacillati</taxon>
        <taxon>Chloroflexota</taxon>
        <taxon>Anaerolineae</taxon>
        <taxon>Anaerolineales</taxon>
        <taxon>Anaerolineaceae</taxon>
        <taxon>Flexilinea</taxon>
    </lineage>
</organism>
<proteinExistence type="predicted"/>
<keyword evidence="1" id="KW-0175">Coiled coil</keyword>
<feature type="compositionally biased region" description="Polar residues" evidence="2">
    <location>
        <begin position="153"/>
        <end position="162"/>
    </location>
</feature>
<name>A0A0S7BU84_9CHLR</name>
<dbReference type="EMBL" id="DF968181">
    <property type="protein sequence ID" value="GAP40120.1"/>
    <property type="molecule type" value="Genomic_DNA"/>
</dbReference>
<accession>A0A0S7BU84</accession>
<protein>
    <submittedName>
        <fullName evidence="3">Uncharacterized protein conserved in archaea</fullName>
    </submittedName>
</protein>
<evidence type="ECO:0000313" key="4">
    <source>
        <dbReference type="Proteomes" id="UP000053370"/>
    </source>
</evidence>
<evidence type="ECO:0000313" key="3">
    <source>
        <dbReference type="EMBL" id="GAP40120.1"/>
    </source>
</evidence>
<gene>
    <name evidence="3" type="ORF">ATC1_1386</name>
</gene>
<dbReference type="Proteomes" id="UP000053370">
    <property type="component" value="Unassembled WGS sequence"/>
</dbReference>
<feature type="coiled-coil region" evidence="1">
    <location>
        <begin position="62"/>
        <end position="114"/>
    </location>
</feature>
<dbReference type="OrthoDB" id="1690557at2"/>
<keyword evidence="4" id="KW-1185">Reference proteome</keyword>
<evidence type="ECO:0000256" key="2">
    <source>
        <dbReference type="SAM" id="MobiDB-lite"/>
    </source>
</evidence>
<sequence>MDILNLVDKLEELFSQGRSIPLTHNVILDEDRMLDIIDQMRVSIPDEIKRSQQVLAQRDRILAQAKEEHERIIERAKEEREGLISKNEIVNEANKRAEQITSQAKTEAEVIKREADKYALDTLKRLEYEMDRSINQIRNGIRTLERDQEIDSSESSGLAKNP</sequence>
<feature type="region of interest" description="Disordered" evidence="2">
    <location>
        <begin position="143"/>
        <end position="162"/>
    </location>
</feature>
<dbReference type="AlphaFoldDB" id="A0A0S7BU84"/>